<dbReference type="PANTHER" id="PTHR46558:SF11">
    <property type="entry name" value="HTH-TYPE TRANSCRIPTIONAL REGULATOR XRE"/>
    <property type="match status" value="1"/>
</dbReference>
<keyword evidence="1" id="KW-0238">DNA-binding</keyword>
<dbReference type="CDD" id="cd00093">
    <property type="entry name" value="HTH_XRE"/>
    <property type="match status" value="1"/>
</dbReference>
<protein>
    <submittedName>
        <fullName evidence="3">Helix-turn-helix transcriptional regulator</fullName>
    </submittedName>
</protein>
<evidence type="ECO:0000313" key="4">
    <source>
        <dbReference type="Proteomes" id="UP001409291"/>
    </source>
</evidence>
<keyword evidence="4" id="KW-1185">Reference proteome</keyword>
<evidence type="ECO:0000259" key="2">
    <source>
        <dbReference type="PROSITE" id="PS50943"/>
    </source>
</evidence>
<dbReference type="InterPro" id="IPR001387">
    <property type="entry name" value="Cro/C1-type_HTH"/>
</dbReference>
<evidence type="ECO:0000256" key="1">
    <source>
        <dbReference type="ARBA" id="ARBA00023125"/>
    </source>
</evidence>
<dbReference type="Proteomes" id="UP001409291">
    <property type="component" value="Unassembled WGS sequence"/>
</dbReference>
<comment type="caution">
    <text evidence="3">The sequence shown here is derived from an EMBL/GenBank/DDBJ whole genome shotgun (WGS) entry which is preliminary data.</text>
</comment>
<dbReference type="PROSITE" id="PS50943">
    <property type="entry name" value="HTH_CROC1"/>
    <property type="match status" value="1"/>
</dbReference>
<feature type="domain" description="HTH cro/C1-type" evidence="2">
    <location>
        <begin position="8"/>
        <end position="62"/>
    </location>
</feature>
<dbReference type="EMBL" id="JBDJNQ010000003">
    <property type="protein sequence ID" value="MEN5377390.1"/>
    <property type="molecule type" value="Genomic_DNA"/>
</dbReference>
<dbReference type="Gene3D" id="1.10.260.40">
    <property type="entry name" value="lambda repressor-like DNA-binding domains"/>
    <property type="match status" value="1"/>
</dbReference>
<evidence type="ECO:0000313" key="3">
    <source>
        <dbReference type="EMBL" id="MEN5377390.1"/>
    </source>
</evidence>
<name>A0ABV0BRJ5_9SPHI</name>
<proteinExistence type="predicted"/>
<sequence>MTNIGNNIKKLRKVRGLSQQAFADLFNLSRGNISSYEELRAEPKIETIMIIANYFGIPLQSLIQENLSVNQILNFSDYFEPAIVTNSTKKLAGIPLLTREVMMNNTDLLKQIEGAPQLQLPIQSKHKFLAIEFSELIAAPLELEVKEQSILIFEGIEMEYLHLLHNNLGLFLSEEEVFVGKYEQNGEQISLILSSWKKSLFSLSDIRYYWKLYGKFEKV</sequence>
<dbReference type="PANTHER" id="PTHR46558">
    <property type="entry name" value="TRACRIPTIONAL REGULATORY PROTEIN-RELATED-RELATED"/>
    <property type="match status" value="1"/>
</dbReference>
<organism evidence="3 4">
    <name type="scientific">Sphingobacterium kitahiroshimense</name>
    <dbReference type="NCBI Taxonomy" id="470446"/>
    <lineage>
        <taxon>Bacteria</taxon>
        <taxon>Pseudomonadati</taxon>
        <taxon>Bacteroidota</taxon>
        <taxon>Sphingobacteriia</taxon>
        <taxon>Sphingobacteriales</taxon>
        <taxon>Sphingobacteriaceae</taxon>
        <taxon>Sphingobacterium</taxon>
    </lineage>
</organism>
<dbReference type="SMART" id="SM00530">
    <property type="entry name" value="HTH_XRE"/>
    <property type="match status" value="1"/>
</dbReference>
<reference evidence="3 4" key="1">
    <citation type="submission" date="2024-04" db="EMBL/GenBank/DDBJ databases">
        <title>WGS of bacteria from Torrens River.</title>
        <authorList>
            <person name="Wyrsch E.R."/>
            <person name="Drigo B."/>
        </authorList>
    </citation>
    <scope>NUCLEOTIDE SEQUENCE [LARGE SCALE GENOMIC DNA]</scope>
    <source>
        <strain evidence="3 4">TWI391</strain>
    </source>
</reference>
<dbReference type="RefSeq" id="WP_183916280.1">
    <property type="nucleotide sequence ID" value="NZ_JBDJLH010000004.1"/>
</dbReference>
<gene>
    <name evidence="3" type="ORF">ABE541_08975</name>
</gene>
<accession>A0ABV0BRJ5</accession>
<dbReference type="SUPFAM" id="SSF47413">
    <property type="entry name" value="lambda repressor-like DNA-binding domains"/>
    <property type="match status" value="1"/>
</dbReference>
<dbReference type="InterPro" id="IPR010982">
    <property type="entry name" value="Lambda_DNA-bd_dom_sf"/>
</dbReference>
<dbReference type="Pfam" id="PF01381">
    <property type="entry name" value="HTH_3"/>
    <property type="match status" value="1"/>
</dbReference>